<evidence type="ECO:0000256" key="1">
    <source>
        <dbReference type="SAM" id="MobiDB-lite"/>
    </source>
</evidence>
<keyword evidence="3" id="KW-1185">Reference proteome</keyword>
<sequence>MSKKKNTLKDLDEFLKQQAATLAPPSKLSDRVQAPVQKTVQEEAPEPQEEAPIQQNGHHVSAEQLLNDLRAFAKKEGHGFRHQLYDLIIRSVESQNQFSAEDRMLINTALYLKSGDQWQDSIREYWRKKNSP</sequence>
<evidence type="ECO:0000313" key="3">
    <source>
        <dbReference type="Proteomes" id="UP001319200"/>
    </source>
</evidence>
<gene>
    <name evidence="2" type="ORF">KK083_13500</name>
</gene>
<proteinExistence type="predicted"/>
<name>A0AAP2DN32_9BACT</name>
<dbReference type="EMBL" id="JAHESF010000012">
    <property type="protein sequence ID" value="MBT1697902.1"/>
    <property type="molecule type" value="Genomic_DNA"/>
</dbReference>
<comment type="caution">
    <text evidence="2">The sequence shown here is derived from an EMBL/GenBank/DDBJ whole genome shotgun (WGS) entry which is preliminary data.</text>
</comment>
<feature type="region of interest" description="Disordered" evidence="1">
    <location>
        <begin position="20"/>
        <end position="57"/>
    </location>
</feature>
<dbReference type="AlphaFoldDB" id="A0AAP2DN32"/>
<reference evidence="2 3" key="1">
    <citation type="submission" date="2021-05" db="EMBL/GenBank/DDBJ databases">
        <title>A Polyphasic approach of four new species of the genus Ohtaekwangia: Ohtaekwangia histidinii sp. nov., Ohtaekwangia cretensis sp. nov., Ohtaekwangia indiensis sp. nov., Ohtaekwangia reichenbachii sp. nov. from diverse environment.</title>
        <authorList>
            <person name="Octaviana S."/>
        </authorList>
    </citation>
    <scope>NUCLEOTIDE SEQUENCE [LARGE SCALE GENOMIC DNA]</scope>
    <source>
        <strain evidence="2 3">PWU4</strain>
    </source>
</reference>
<dbReference type="RefSeq" id="WP_254163776.1">
    <property type="nucleotide sequence ID" value="NZ_JAHESF010000012.1"/>
</dbReference>
<accession>A0AAP2DN32</accession>
<organism evidence="2 3">
    <name type="scientific">Chryseosolibacter histidini</name>
    <dbReference type="NCBI Taxonomy" id="2782349"/>
    <lineage>
        <taxon>Bacteria</taxon>
        <taxon>Pseudomonadati</taxon>
        <taxon>Bacteroidota</taxon>
        <taxon>Cytophagia</taxon>
        <taxon>Cytophagales</taxon>
        <taxon>Chryseotaleaceae</taxon>
        <taxon>Chryseosolibacter</taxon>
    </lineage>
</organism>
<dbReference type="Proteomes" id="UP001319200">
    <property type="component" value="Unassembled WGS sequence"/>
</dbReference>
<evidence type="ECO:0000313" key="2">
    <source>
        <dbReference type="EMBL" id="MBT1697902.1"/>
    </source>
</evidence>
<protein>
    <submittedName>
        <fullName evidence="2">Uncharacterized protein</fullName>
    </submittedName>
</protein>